<keyword evidence="2" id="KW-1185">Reference proteome</keyword>
<dbReference type="Proteomes" id="UP000823775">
    <property type="component" value="Unassembled WGS sequence"/>
</dbReference>
<comment type="caution">
    <text evidence="1">The sequence shown here is derived from an EMBL/GenBank/DDBJ whole genome shotgun (WGS) entry which is preliminary data.</text>
</comment>
<proteinExistence type="predicted"/>
<evidence type="ECO:0000313" key="1">
    <source>
        <dbReference type="EMBL" id="MCD9645098.1"/>
    </source>
</evidence>
<gene>
    <name evidence="1" type="ORF">HAX54_033774</name>
</gene>
<protein>
    <submittedName>
        <fullName evidence="1">Uncharacterized protein</fullName>
    </submittedName>
</protein>
<dbReference type="EMBL" id="JACEIK010004333">
    <property type="protein sequence ID" value="MCD9645098.1"/>
    <property type="molecule type" value="Genomic_DNA"/>
</dbReference>
<reference evidence="1 2" key="1">
    <citation type="journal article" date="2021" name="BMC Genomics">
        <title>Datura genome reveals duplications of psychoactive alkaloid biosynthetic genes and high mutation rate following tissue culture.</title>
        <authorList>
            <person name="Rajewski A."/>
            <person name="Carter-House D."/>
            <person name="Stajich J."/>
            <person name="Litt A."/>
        </authorList>
    </citation>
    <scope>NUCLEOTIDE SEQUENCE [LARGE SCALE GENOMIC DNA]</scope>
    <source>
        <strain evidence="1">AR-01</strain>
    </source>
</reference>
<feature type="non-terminal residue" evidence="1">
    <location>
        <position position="1"/>
    </location>
</feature>
<evidence type="ECO:0000313" key="2">
    <source>
        <dbReference type="Proteomes" id="UP000823775"/>
    </source>
</evidence>
<name>A0ABS8VG18_DATST</name>
<sequence>SLLHSKQATQKGVRRKKLQGLIKNASEAGVTYLLKENHGQSTTLRCFRSPKVEPILKDSKG</sequence>
<accession>A0ABS8VG18</accession>
<organism evidence="1 2">
    <name type="scientific">Datura stramonium</name>
    <name type="common">Jimsonweed</name>
    <name type="synonym">Common thornapple</name>
    <dbReference type="NCBI Taxonomy" id="4076"/>
    <lineage>
        <taxon>Eukaryota</taxon>
        <taxon>Viridiplantae</taxon>
        <taxon>Streptophyta</taxon>
        <taxon>Embryophyta</taxon>
        <taxon>Tracheophyta</taxon>
        <taxon>Spermatophyta</taxon>
        <taxon>Magnoliopsida</taxon>
        <taxon>eudicotyledons</taxon>
        <taxon>Gunneridae</taxon>
        <taxon>Pentapetalae</taxon>
        <taxon>asterids</taxon>
        <taxon>lamiids</taxon>
        <taxon>Solanales</taxon>
        <taxon>Solanaceae</taxon>
        <taxon>Solanoideae</taxon>
        <taxon>Datureae</taxon>
        <taxon>Datura</taxon>
    </lineage>
</organism>